<feature type="transmembrane region" description="Helical" evidence="1">
    <location>
        <begin position="41"/>
        <end position="63"/>
    </location>
</feature>
<feature type="transmembrane region" description="Helical" evidence="1">
    <location>
        <begin position="75"/>
        <end position="91"/>
    </location>
</feature>
<dbReference type="AlphaFoldDB" id="A0A6N8EWN5"/>
<dbReference type="EMBL" id="WNZZ01000016">
    <property type="protein sequence ID" value="MUG24596.1"/>
    <property type="molecule type" value="Genomic_DNA"/>
</dbReference>
<name>A0A6N8EWN5_PAEMA</name>
<gene>
    <name evidence="2" type="ORF">GNQ08_19680</name>
</gene>
<keyword evidence="1" id="KW-0812">Transmembrane</keyword>
<evidence type="ECO:0000313" key="3">
    <source>
        <dbReference type="Proteomes" id="UP000442469"/>
    </source>
</evidence>
<feature type="transmembrane region" description="Helical" evidence="1">
    <location>
        <begin position="12"/>
        <end position="35"/>
    </location>
</feature>
<evidence type="ECO:0000313" key="2">
    <source>
        <dbReference type="EMBL" id="MUG24596.1"/>
    </source>
</evidence>
<reference evidence="2 3" key="1">
    <citation type="submission" date="2019-11" db="EMBL/GenBank/DDBJ databases">
        <title>Draft genome sequences of five Paenibacillus species of dairy origin.</title>
        <authorList>
            <person name="Olajide A.M."/>
            <person name="Chen S."/>
            <person name="Lapointe G."/>
        </authorList>
    </citation>
    <scope>NUCLEOTIDE SEQUENCE [LARGE SCALE GENOMIC DNA]</scope>
    <source>
        <strain evidence="2 3">3CT49</strain>
    </source>
</reference>
<dbReference type="RefSeq" id="WP_155620627.1">
    <property type="nucleotide sequence ID" value="NZ_WNZZ01000016.1"/>
</dbReference>
<protein>
    <submittedName>
        <fullName evidence="2">Uncharacterized protein</fullName>
    </submittedName>
</protein>
<keyword evidence="1" id="KW-0472">Membrane</keyword>
<proteinExistence type="predicted"/>
<evidence type="ECO:0000256" key="1">
    <source>
        <dbReference type="SAM" id="Phobius"/>
    </source>
</evidence>
<sequence length="123" mass="13665">MQSNQEVRSMKPSAVMFVQILFYLAALLNIVNGIFSFGSPGIVKKTLCIAMILFGIAAVFVAYRLNLPRGSRRQAAIVLSCILIVLRIIEFAVWGSIGFLLGVILPGIVIWRLYSSEAKAWFR</sequence>
<organism evidence="2 3">
    <name type="scientific">Paenibacillus macerans</name>
    <name type="common">Bacillus macerans</name>
    <dbReference type="NCBI Taxonomy" id="44252"/>
    <lineage>
        <taxon>Bacteria</taxon>
        <taxon>Bacillati</taxon>
        <taxon>Bacillota</taxon>
        <taxon>Bacilli</taxon>
        <taxon>Bacillales</taxon>
        <taxon>Paenibacillaceae</taxon>
        <taxon>Paenibacillus</taxon>
    </lineage>
</organism>
<feature type="transmembrane region" description="Helical" evidence="1">
    <location>
        <begin position="97"/>
        <end position="114"/>
    </location>
</feature>
<keyword evidence="1" id="KW-1133">Transmembrane helix</keyword>
<dbReference type="Proteomes" id="UP000442469">
    <property type="component" value="Unassembled WGS sequence"/>
</dbReference>
<comment type="caution">
    <text evidence="2">The sequence shown here is derived from an EMBL/GenBank/DDBJ whole genome shotgun (WGS) entry which is preliminary data.</text>
</comment>
<accession>A0A6N8EWN5</accession>